<protein>
    <recommendedName>
        <fullName evidence="5">Transmembrane protein</fullName>
    </recommendedName>
</protein>
<comment type="caution">
    <text evidence="3">The sequence shown here is derived from an EMBL/GenBank/DDBJ whole genome shotgun (WGS) entry which is preliminary data.</text>
</comment>
<dbReference type="AlphaFoldDB" id="A0AAN6U382"/>
<reference evidence="3" key="1">
    <citation type="journal article" date="2023" name="Mol. Phylogenet. Evol.">
        <title>Genome-scale phylogeny and comparative genomics of the fungal order Sordariales.</title>
        <authorList>
            <person name="Hensen N."/>
            <person name="Bonometti L."/>
            <person name="Westerberg I."/>
            <person name="Brannstrom I.O."/>
            <person name="Guillou S."/>
            <person name="Cros-Aarteil S."/>
            <person name="Calhoun S."/>
            <person name="Haridas S."/>
            <person name="Kuo A."/>
            <person name="Mondo S."/>
            <person name="Pangilinan J."/>
            <person name="Riley R."/>
            <person name="LaButti K."/>
            <person name="Andreopoulos B."/>
            <person name="Lipzen A."/>
            <person name="Chen C."/>
            <person name="Yan M."/>
            <person name="Daum C."/>
            <person name="Ng V."/>
            <person name="Clum A."/>
            <person name="Steindorff A."/>
            <person name="Ohm R.A."/>
            <person name="Martin F."/>
            <person name="Silar P."/>
            <person name="Natvig D.O."/>
            <person name="Lalanne C."/>
            <person name="Gautier V."/>
            <person name="Ament-Velasquez S.L."/>
            <person name="Kruys A."/>
            <person name="Hutchinson M.I."/>
            <person name="Powell A.J."/>
            <person name="Barry K."/>
            <person name="Miller A.N."/>
            <person name="Grigoriev I.V."/>
            <person name="Debuchy R."/>
            <person name="Gladieux P."/>
            <person name="Hiltunen Thoren M."/>
            <person name="Johannesson H."/>
        </authorList>
    </citation>
    <scope>NUCLEOTIDE SEQUENCE</scope>
    <source>
        <strain evidence="3">CBS 731.68</strain>
    </source>
</reference>
<dbReference type="Proteomes" id="UP001302602">
    <property type="component" value="Unassembled WGS sequence"/>
</dbReference>
<name>A0AAN6U382_9PEZI</name>
<evidence type="ECO:0000313" key="3">
    <source>
        <dbReference type="EMBL" id="KAK4125568.1"/>
    </source>
</evidence>
<reference evidence="3" key="2">
    <citation type="submission" date="2023-05" db="EMBL/GenBank/DDBJ databases">
        <authorList>
            <consortium name="Lawrence Berkeley National Laboratory"/>
            <person name="Steindorff A."/>
            <person name="Hensen N."/>
            <person name="Bonometti L."/>
            <person name="Westerberg I."/>
            <person name="Brannstrom I.O."/>
            <person name="Guillou S."/>
            <person name="Cros-Aarteil S."/>
            <person name="Calhoun S."/>
            <person name="Haridas S."/>
            <person name="Kuo A."/>
            <person name="Mondo S."/>
            <person name="Pangilinan J."/>
            <person name="Riley R."/>
            <person name="Labutti K."/>
            <person name="Andreopoulos B."/>
            <person name="Lipzen A."/>
            <person name="Chen C."/>
            <person name="Yanf M."/>
            <person name="Daum C."/>
            <person name="Ng V."/>
            <person name="Clum A."/>
            <person name="Ohm R."/>
            <person name="Martin F."/>
            <person name="Silar P."/>
            <person name="Natvig D."/>
            <person name="Lalanne C."/>
            <person name="Gautier V."/>
            <person name="Ament-Velasquez S.L."/>
            <person name="Kruys A."/>
            <person name="Hutchinson M.I."/>
            <person name="Powell A.J."/>
            <person name="Barry K."/>
            <person name="Miller A.N."/>
            <person name="Grigoriev I.V."/>
            <person name="Debuchy R."/>
            <person name="Gladieux P."/>
            <person name="Thoren M.H."/>
            <person name="Johannesson H."/>
        </authorList>
    </citation>
    <scope>NUCLEOTIDE SEQUENCE</scope>
    <source>
        <strain evidence="3">CBS 731.68</strain>
    </source>
</reference>
<dbReference type="GeneID" id="87823317"/>
<feature type="region of interest" description="Disordered" evidence="1">
    <location>
        <begin position="1"/>
        <end position="56"/>
    </location>
</feature>
<sequence>MAEASSKDPGSSPPPLPTPSSTFTPSPLTPTGSRPRLSARRQSRFTEDMAERAPAASISERSLDYHWYGPSAEDVNTNTNNTKNIAAPSTGPDPADTAVENRGALIRFVNGALHVVPCSVMVAIMAYAMRVLGEDMGSYMSIQAIVLFCVVFTDVVLDLVTLFRAQKPWPTWGLVLRCLCGFAYMVLFLVYVGLGGPFPDGYTYWGLPMHAAAPLLYILLSVEGLWNLLHIPVCRCGFGSTLLLRRANAASSPAPTLHDRTSFNQRFSVAGTEHSSISLTWRHWVRTRSTQHSRDDLENGFIHREPSVDFTLRGQPGEEDDKAGSSRASTSYGGHCRDKAEEVGGVKVDEKWREEDPEETSRVMRSRDVGQ</sequence>
<accession>A0AAN6U382</accession>
<gene>
    <name evidence="3" type="ORF">N657DRAFT_270687</name>
</gene>
<keyword evidence="2" id="KW-0812">Transmembrane</keyword>
<keyword evidence="2" id="KW-1133">Transmembrane helix</keyword>
<evidence type="ECO:0000256" key="2">
    <source>
        <dbReference type="SAM" id="Phobius"/>
    </source>
</evidence>
<feature type="compositionally biased region" description="Low complexity" evidence="1">
    <location>
        <begin position="19"/>
        <end position="33"/>
    </location>
</feature>
<evidence type="ECO:0000256" key="1">
    <source>
        <dbReference type="SAM" id="MobiDB-lite"/>
    </source>
</evidence>
<keyword evidence="4" id="KW-1185">Reference proteome</keyword>
<dbReference type="RefSeq" id="XP_062649339.1">
    <property type="nucleotide sequence ID" value="XM_062786549.1"/>
</dbReference>
<evidence type="ECO:0000313" key="4">
    <source>
        <dbReference type="Proteomes" id="UP001302602"/>
    </source>
</evidence>
<evidence type="ECO:0008006" key="5">
    <source>
        <dbReference type="Google" id="ProtNLM"/>
    </source>
</evidence>
<dbReference type="EMBL" id="MU853225">
    <property type="protein sequence ID" value="KAK4125568.1"/>
    <property type="molecule type" value="Genomic_DNA"/>
</dbReference>
<feature type="transmembrane region" description="Helical" evidence="2">
    <location>
        <begin position="141"/>
        <end position="162"/>
    </location>
</feature>
<keyword evidence="2" id="KW-0472">Membrane</keyword>
<feature type="transmembrane region" description="Helical" evidence="2">
    <location>
        <begin position="108"/>
        <end position="129"/>
    </location>
</feature>
<feature type="region of interest" description="Disordered" evidence="1">
    <location>
        <begin position="308"/>
        <end position="371"/>
    </location>
</feature>
<organism evidence="3 4">
    <name type="scientific">Parathielavia appendiculata</name>
    <dbReference type="NCBI Taxonomy" id="2587402"/>
    <lineage>
        <taxon>Eukaryota</taxon>
        <taxon>Fungi</taxon>
        <taxon>Dikarya</taxon>
        <taxon>Ascomycota</taxon>
        <taxon>Pezizomycotina</taxon>
        <taxon>Sordariomycetes</taxon>
        <taxon>Sordariomycetidae</taxon>
        <taxon>Sordariales</taxon>
        <taxon>Chaetomiaceae</taxon>
        <taxon>Parathielavia</taxon>
    </lineage>
</organism>
<proteinExistence type="predicted"/>
<feature type="transmembrane region" description="Helical" evidence="2">
    <location>
        <begin position="174"/>
        <end position="196"/>
    </location>
</feature>
<feature type="region of interest" description="Disordered" evidence="1">
    <location>
        <begin position="74"/>
        <end position="96"/>
    </location>
</feature>
<feature type="compositionally biased region" description="Basic and acidic residues" evidence="1">
    <location>
        <begin position="335"/>
        <end position="371"/>
    </location>
</feature>